<dbReference type="SMART" id="SM00347">
    <property type="entry name" value="HTH_MARR"/>
    <property type="match status" value="1"/>
</dbReference>
<dbReference type="PANTHER" id="PTHR33164">
    <property type="entry name" value="TRANSCRIPTIONAL REGULATOR, MARR FAMILY"/>
    <property type="match status" value="1"/>
</dbReference>
<protein>
    <submittedName>
        <fullName evidence="3">MarR family transcriptional regulator</fullName>
    </submittedName>
</protein>
<reference evidence="3 4" key="2">
    <citation type="journal article" date="2016" name="Genome Announc.">
        <title>Complete Genome Sequence of Streptomyces ambofaciens DSM 40697, a Paradigm for Genome Plasticity Studies.</title>
        <authorList>
            <person name="Thibessard A."/>
            <person name="Leblond P."/>
        </authorList>
    </citation>
    <scope>NUCLEOTIDE SEQUENCE [LARGE SCALE GENOMIC DNA]</scope>
    <source>
        <strain evidence="3 4">DSM 40697</strain>
    </source>
</reference>
<dbReference type="EMBL" id="CP012949">
    <property type="protein sequence ID" value="ANB10579.1"/>
    <property type="molecule type" value="Genomic_DNA"/>
</dbReference>
<dbReference type="PANTHER" id="PTHR33164:SF43">
    <property type="entry name" value="HTH-TYPE TRANSCRIPTIONAL REPRESSOR YETL"/>
    <property type="match status" value="1"/>
</dbReference>
<name>A0ABM6B8Y8_STRAM</name>
<accession>A0ABM6B8Y8</accession>
<dbReference type="SUPFAM" id="SSF46785">
    <property type="entry name" value="Winged helix' DNA-binding domain"/>
    <property type="match status" value="1"/>
</dbReference>
<keyword evidence="4" id="KW-1185">Reference proteome</keyword>
<dbReference type="Pfam" id="PF01047">
    <property type="entry name" value="MarR"/>
    <property type="match status" value="1"/>
</dbReference>
<evidence type="ECO:0000313" key="4">
    <source>
        <dbReference type="Proteomes" id="UP000076720"/>
    </source>
</evidence>
<evidence type="ECO:0000259" key="2">
    <source>
        <dbReference type="PROSITE" id="PS50995"/>
    </source>
</evidence>
<dbReference type="PROSITE" id="PS50995">
    <property type="entry name" value="HTH_MARR_2"/>
    <property type="match status" value="1"/>
</dbReference>
<reference evidence="4" key="1">
    <citation type="submission" date="2015-10" db="EMBL/GenBank/DDBJ databases">
        <title>Complete genome sequence of Streptomyces ambofaciens DSM 40697.</title>
        <authorList>
            <person name="Thibessard A."/>
            <person name="Leblond P."/>
        </authorList>
    </citation>
    <scope>NUCLEOTIDE SEQUENCE [LARGE SCALE GENOMIC DNA]</scope>
    <source>
        <strain evidence="4">DSM 40697</strain>
    </source>
</reference>
<feature type="domain" description="HTH marR-type" evidence="2">
    <location>
        <begin position="19"/>
        <end position="153"/>
    </location>
</feature>
<proteinExistence type="predicted"/>
<dbReference type="Gene3D" id="1.10.10.10">
    <property type="entry name" value="Winged helix-like DNA-binding domain superfamily/Winged helix DNA-binding domain"/>
    <property type="match status" value="1"/>
</dbReference>
<organism evidence="3 4">
    <name type="scientific">Streptomyces ambofaciens</name>
    <dbReference type="NCBI Taxonomy" id="1889"/>
    <lineage>
        <taxon>Bacteria</taxon>
        <taxon>Bacillati</taxon>
        <taxon>Actinomycetota</taxon>
        <taxon>Actinomycetes</taxon>
        <taxon>Kitasatosporales</taxon>
        <taxon>Streptomycetaceae</taxon>
        <taxon>Streptomyces</taxon>
    </lineage>
</organism>
<evidence type="ECO:0000256" key="1">
    <source>
        <dbReference type="SAM" id="MobiDB-lite"/>
    </source>
</evidence>
<dbReference type="RefSeq" id="WP_063484649.1">
    <property type="nucleotide sequence ID" value="NZ_CP012949.1"/>
</dbReference>
<dbReference type="InterPro" id="IPR000835">
    <property type="entry name" value="HTH_MarR-typ"/>
</dbReference>
<gene>
    <name evidence="3" type="ORF">SAM40697_6626</name>
</gene>
<dbReference type="InterPro" id="IPR036390">
    <property type="entry name" value="WH_DNA-bd_sf"/>
</dbReference>
<evidence type="ECO:0000313" key="3">
    <source>
        <dbReference type="EMBL" id="ANB10579.1"/>
    </source>
</evidence>
<dbReference type="Proteomes" id="UP000076720">
    <property type="component" value="Chromosome"/>
</dbReference>
<dbReference type="InterPro" id="IPR039422">
    <property type="entry name" value="MarR/SlyA-like"/>
</dbReference>
<dbReference type="InterPro" id="IPR036388">
    <property type="entry name" value="WH-like_DNA-bd_sf"/>
</dbReference>
<sequence length="161" mass="17100">MTRLGGSGDDRASESGDGPEAVALEIADAVERLTTLWSIASQQAELRLSSHQLRALRALEVMPGTNLTVLAERLDIGLPTASRLCDRLEAAGLLERSSHPQKRREVRLGLSVQGRRVLGEVGQLRVRAIAAALVAVEPGDRAALSRGMKAFLAAQDAGDEA</sequence>
<feature type="region of interest" description="Disordered" evidence="1">
    <location>
        <begin position="1"/>
        <end position="20"/>
    </location>
</feature>